<reference evidence="3" key="1">
    <citation type="submission" date="2021-08" db="EMBL/GenBank/DDBJ databases">
        <title>WGS assembly of Ceratopteris richardii.</title>
        <authorList>
            <person name="Marchant D.B."/>
            <person name="Chen G."/>
            <person name="Jenkins J."/>
            <person name="Shu S."/>
            <person name="Leebens-Mack J."/>
            <person name="Grimwood J."/>
            <person name="Schmutz J."/>
            <person name="Soltis P."/>
            <person name="Soltis D."/>
            <person name="Chen Z.-H."/>
        </authorList>
    </citation>
    <scope>NUCLEOTIDE SEQUENCE</scope>
    <source>
        <strain evidence="3">Whitten #5841</strain>
        <tissue evidence="3">Leaf</tissue>
    </source>
</reference>
<keyword evidence="2" id="KW-0472">Membrane</keyword>
<name>A0A8T2Q780_CERRI</name>
<evidence type="ECO:0000313" key="4">
    <source>
        <dbReference type="Proteomes" id="UP000825935"/>
    </source>
</evidence>
<keyword evidence="2" id="KW-0812">Transmembrane</keyword>
<evidence type="ECO:0000313" key="3">
    <source>
        <dbReference type="EMBL" id="KAH7279516.1"/>
    </source>
</evidence>
<dbReference type="EMBL" id="CM035442">
    <property type="protein sequence ID" value="KAH7279516.1"/>
    <property type="molecule type" value="Genomic_DNA"/>
</dbReference>
<evidence type="ECO:0000256" key="2">
    <source>
        <dbReference type="SAM" id="Phobius"/>
    </source>
</evidence>
<accession>A0A8T2Q780</accession>
<organism evidence="3 4">
    <name type="scientific">Ceratopteris richardii</name>
    <name type="common">Triangle waterfern</name>
    <dbReference type="NCBI Taxonomy" id="49495"/>
    <lineage>
        <taxon>Eukaryota</taxon>
        <taxon>Viridiplantae</taxon>
        <taxon>Streptophyta</taxon>
        <taxon>Embryophyta</taxon>
        <taxon>Tracheophyta</taxon>
        <taxon>Polypodiopsida</taxon>
        <taxon>Polypodiidae</taxon>
        <taxon>Polypodiales</taxon>
        <taxon>Pteridineae</taxon>
        <taxon>Pteridaceae</taxon>
        <taxon>Parkerioideae</taxon>
        <taxon>Ceratopteris</taxon>
    </lineage>
</organism>
<comment type="caution">
    <text evidence="3">The sequence shown here is derived from an EMBL/GenBank/DDBJ whole genome shotgun (WGS) entry which is preliminary data.</text>
</comment>
<keyword evidence="2" id="KW-1133">Transmembrane helix</keyword>
<dbReference type="PANTHER" id="PTHR37186:SF1">
    <property type="entry name" value="OS06G0524500 PROTEIN"/>
    <property type="match status" value="1"/>
</dbReference>
<protein>
    <submittedName>
        <fullName evidence="3">Uncharacterized protein</fullName>
    </submittedName>
</protein>
<gene>
    <name evidence="3" type="ORF">KP509_37G022400</name>
</gene>
<dbReference type="AlphaFoldDB" id="A0A8T2Q780"/>
<dbReference type="PANTHER" id="PTHR37186">
    <property type="entry name" value="OS06G0524500 PROTEIN"/>
    <property type="match status" value="1"/>
</dbReference>
<feature type="transmembrane region" description="Helical" evidence="2">
    <location>
        <begin position="85"/>
        <end position="107"/>
    </location>
</feature>
<feature type="region of interest" description="Disordered" evidence="1">
    <location>
        <begin position="38"/>
        <end position="70"/>
    </location>
</feature>
<evidence type="ECO:0000256" key="1">
    <source>
        <dbReference type="SAM" id="MobiDB-lite"/>
    </source>
</evidence>
<keyword evidence="4" id="KW-1185">Reference proteome</keyword>
<dbReference type="OrthoDB" id="1433814at2759"/>
<proteinExistence type="predicted"/>
<dbReference type="Proteomes" id="UP000825935">
    <property type="component" value="Chromosome 37"/>
</dbReference>
<sequence length="130" mass="14810">MRRSTMRHLFRTRNRTSSKIALFIGRSHQVRSLWSPFASGEQQQQELKDNEEEFPPSANPPDPENPDPATLREQWRYAVSLYSRWYSHAWGSAILAGLAFYGIGWFVKGGNPIPSDRPDASRVESASETS</sequence>